<dbReference type="GO" id="GO:0003735">
    <property type="term" value="F:structural constituent of ribosome"/>
    <property type="evidence" value="ECO:0007669"/>
    <property type="project" value="InterPro"/>
</dbReference>
<evidence type="ECO:0000256" key="3">
    <source>
        <dbReference type="ARBA" id="ARBA00023274"/>
    </source>
</evidence>
<keyword evidence="2" id="KW-0689">Ribosomal protein</keyword>
<dbReference type="Gene3D" id="3.100.10.10">
    <property type="match status" value="1"/>
</dbReference>
<evidence type="ECO:0000256" key="1">
    <source>
        <dbReference type="ARBA" id="ARBA00006815"/>
    </source>
</evidence>
<dbReference type="Proteomes" id="UP001346149">
    <property type="component" value="Unassembled WGS sequence"/>
</dbReference>
<evidence type="ECO:0000256" key="4">
    <source>
        <dbReference type="SAM" id="Phobius"/>
    </source>
</evidence>
<keyword evidence="4" id="KW-0472">Membrane</keyword>
<comment type="caution">
    <text evidence="6">The sequence shown here is derived from an EMBL/GenBank/DDBJ whole genome shotgun (WGS) entry which is preliminary data.</text>
</comment>
<keyword evidence="3" id="KW-0687">Ribonucleoprotein</keyword>
<dbReference type="PANTHER" id="PTHR10934:SF2">
    <property type="entry name" value="LARGE RIBOSOMAL SUBUNIT PROTEIN EL18"/>
    <property type="match status" value="1"/>
</dbReference>
<dbReference type="GO" id="GO:0022625">
    <property type="term" value="C:cytosolic large ribosomal subunit"/>
    <property type="evidence" value="ECO:0007669"/>
    <property type="project" value="TreeGrafter"/>
</dbReference>
<keyword evidence="7" id="KW-1185">Reference proteome</keyword>
<reference evidence="6 7" key="1">
    <citation type="journal article" date="2023" name="Hortic Res">
        <title>Pangenome of water caltrop reveals structural variations and asymmetric subgenome divergence after allopolyploidization.</title>
        <authorList>
            <person name="Zhang X."/>
            <person name="Chen Y."/>
            <person name="Wang L."/>
            <person name="Yuan Y."/>
            <person name="Fang M."/>
            <person name="Shi L."/>
            <person name="Lu R."/>
            <person name="Comes H.P."/>
            <person name="Ma Y."/>
            <person name="Chen Y."/>
            <person name="Huang G."/>
            <person name="Zhou Y."/>
            <person name="Zheng Z."/>
            <person name="Qiu Y."/>
        </authorList>
    </citation>
    <scope>NUCLEOTIDE SEQUENCE [LARGE SCALE GENOMIC DNA]</scope>
    <source>
        <strain evidence="6">F231</strain>
    </source>
</reference>
<evidence type="ECO:0000313" key="7">
    <source>
        <dbReference type="Proteomes" id="UP001346149"/>
    </source>
</evidence>
<feature type="domain" description="Large ribosomal subunit protein uL15/eL18" evidence="5">
    <location>
        <begin position="2"/>
        <end position="136"/>
    </location>
</feature>
<dbReference type="FunFam" id="3.100.10.10:FF:000001">
    <property type="entry name" value="60S ribosomal protein L18"/>
    <property type="match status" value="1"/>
</dbReference>
<dbReference type="SUPFAM" id="SSF52080">
    <property type="entry name" value="Ribosomal proteins L15p and L18e"/>
    <property type="match status" value="1"/>
</dbReference>
<dbReference type="InterPro" id="IPR000039">
    <property type="entry name" value="Ribosomal_eL18"/>
</dbReference>
<dbReference type="GO" id="GO:0003729">
    <property type="term" value="F:mRNA binding"/>
    <property type="evidence" value="ECO:0007669"/>
    <property type="project" value="UniProtKB-ARBA"/>
</dbReference>
<dbReference type="Pfam" id="PF17135">
    <property type="entry name" value="Ribosomal_L18"/>
    <property type="match status" value="1"/>
</dbReference>
<dbReference type="InterPro" id="IPR036227">
    <property type="entry name" value="Ribosomal_uL15/eL18_sf"/>
</dbReference>
<evidence type="ECO:0000313" key="6">
    <source>
        <dbReference type="EMBL" id="KAK4804263.1"/>
    </source>
</evidence>
<gene>
    <name evidence="6" type="ORF">SAY86_004080</name>
</gene>
<dbReference type="AlphaFoldDB" id="A0AAN7N5W2"/>
<proteinExistence type="inferred from homology"/>
<dbReference type="EMBL" id="JAXQNO010000001">
    <property type="protein sequence ID" value="KAK4804263.1"/>
    <property type="molecule type" value="Genomic_DNA"/>
</dbReference>
<evidence type="ECO:0000256" key="2">
    <source>
        <dbReference type="ARBA" id="ARBA00022980"/>
    </source>
</evidence>
<protein>
    <recommendedName>
        <fullName evidence="5">Large ribosomal subunit protein uL15/eL18 domain-containing protein</fullName>
    </recommendedName>
</protein>
<dbReference type="PANTHER" id="PTHR10934">
    <property type="entry name" value="60S RIBOSOMAL PROTEIN L18"/>
    <property type="match status" value="1"/>
</dbReference>
<sequence>MGIDLKAGGKSKKTKRTAPKSDDVYLKLLVKLYRFLVRRTGSKFNAVILKRLFMSKVNKAPLSLSRLIRFMKGKEDQIAVVVGTVTDDIRVYEVPALKVTALRFTETARARIEKAGGECLTFDQLALRAPLGQNTVCTIDVAYVLLVALCYHFSYWKEVLFKYCFDTLPLKMGMPRNLMCWVTRSHVGPSKRSKECPGSCEAFWSRSWCSPQPHQALCPSQGKEVREGKRQEKQQGIQSLSYLPACMYTIWLIPITFLMFTLLVDQPDIMFVLRLFFPLNCC</sequence>
<name>A0AAN7N5W2_TRANT</name>
<keyword evidence="4" id="KW-0812">Transmembrane</keyword>
<feature type="transmembrane region" description="Helical" evidence="4">
    <location>
        <begin position="242"/>
        <end position="264"/>
    </location>
</feature>
<accession>A0AAN7N5W2</accession>
<dbReference type="GO" id="GO:0006412">
    <property type="term" value="P:translation"/>
    <property type="evidence" value="ECO:0007669"/>
    <property type="project" value="InterPro"/>
</dbReference>
<evidence type="ECO:0000259" key="5">
    <source>
        <dbReference type="Pfam" id="PF17135"/>
    </source>
</evidence>
<keyword evidence="4" id="KW-1133">Transmembrane helix</keyword>
<comment type="similarity">
    <text evidence="1">Belongs to the eukaryotic ribosomal protein eL18 family.</text>
</comment>
<organism evidence="6 7">
    <name type="scientific">Trapa natans</name>
    <name type="common">Water chestnut</name>
    <dbReference type="NCBI Taxonomy" id="22666"/>
    <lineage>
        <taxon>Eukaryota</taxon>
        <taxon>Viridiplantae</taxon>
        <taxon>Streptophyta</taxon>
        <taxon>Embryophyta</taxon>
        <taxon>Tracheophyta</taxon>
        <taxon>Spermatophyta</taxon>
        <taxon>Magnoliopsida</taxon>
        <taxon>eudicotyledons</taxon>
        <taxon>Gunneridae</taxon>
        <taxon>Pentapetalae</taxon>
        <taxon>rosids</taxon>
        <taxon>malvids</taxon>
        <taxon>Myrtales</taxon>
        <taxon>Lythraceae</taxon>
        <taxon>Trapa</taxon>
    </lineage>
</organism>
<dbReference type="InterPro" id="IPR021131">
    <property type="entry name" value="Ribosomal_uL15/eL18"/>
</dbReference>